<proteinExistence type="predicted"/>
<reference evidence="2 3" key="1">
    <citation type="submission" date="2023-07" db="EMBL/GenBank/DDBJ databases">
        <title>Genomic Encyclopedia of Type Strains, Phase IV (KMG-IV): sequencing the most valuable type-strain genomes for metagenomic binning, comparative biology and taxonomic classification.</title>
        <authorList>
            <person name="Goeker M."/>
        </authorList>
    </citation>
    <scope>NUCLEOTIDE SEQUENCE [LARGE SCALE GENOMIC DNA]</scope>
    <source>
        <strain evidence="2 3">DSM 1112</strain>
    </source>
</reference>
<gene>
    <name evidence="2" type="ORF">QO002_000621</name>
</gene>
<name>A0ABU0BJS1_9HYPH</name>
<sequence>MIIAVIAYFVVALAFMGFSYAEGRVALRPSWTPTRVLGLLLAIVWPGILLVVLITHFVMKFEQPQNTTMIPGRVIGVHSNWR</sequence>
<keyword evidence="1" id="KW-1133">Transmembrane helix</keyword>
<organism evidence="2 3">
    <name type="scientific">Pararhizobium capsulatum DSM 1112</name>
    <dbReference type="NCBI Taxonomy" id="1121113"/>
    <lineage>
        <taxon>Bacteria</taxon>
        <taxon>Pseudomonadati</taxon>
        <taxon>Pseudomonadota</taxon>
        <taxon>Alphaproteobacteria</taxon>
        <taxon>Hyphomicrobiales</taxon>
        <taxon>Rhizobiaceae</taxon>
        <taxon>Rhizobium/Agrobacterium group</taxon>
        <taxon>Pararhizobium</taxon>
    </lineage>
</organism>
<dbReference type="Proteomes" id="UP001230207">
    <property type="component" value="Unassembled WGS sequence"/>
</dbReference>
<accession>A0ABU0BJS1</accession>
<keyword evidence="1" id="KW-0812">Transmembrane</keyword>
<keyword evidence="3" id="KW-1185">Reference proteome</keyword>
<evidence type="ECO:0000256" key="1">
    <source>
        <dbReference type="SAM" id="Phobius"/>
    </source>
</evidence>
<evidence type="ECO:0000313" key="2">
    <source>
        <dbReference type="EMBL" id="MDQ0318483.1"/>
    </source>
</evidence>
<evidence type="ECO:0008006" key="4">
    <source>
        <dbReference type="Google" id="ProtNLM"/>
    </source>
</evidence>
<dbReference type="EMBL" id="JAUSVF010000001">
    <property type="protein sequence ID" value="MDQ0318483.1"/>
    <property type="molecule type" value="Genomic_DNA"/>
</dbReference>
<comment type="caution">
    <text evidence="2">The sequence shown here is derived from an EMBL/GenBank/DDBJ whole genome shotgun (WGS) entry which is preliminary data.</text>
</comment>
<keyword evidence="1" id="KW-0472">Membrane</keyword>
<feature type="transmembrane region" description="Helical" evidence="1">
    <location>
        <begin position="37"/>
        <end position="59"/>
    </location>
</feature>
<evidence type="ECO:0000313" key="3">
    <source>
        <dbReference type="Proteomes" id="UP001230207"/>
    </source>
</evidence>
<protein>
    <recommendedName>
        <fullName evidence="4">Transmembrane protein</fullName>
    </recommendedName>
</protein>